<gene>
    <name evidence="13" type="ORF">D9756_003700</name>
</gene>
<feature type="active site" description="Proton donor/acceptor" evidence="10">
    <location>
        <position position="185"/>
    </location>
</feature>
<dbReference type="GO" id="GO:0005576">
    <property type="term" value="C:extracellular region"/>
    <property type="evidence" value="ECO:0007669"/>
    <property type="project" value="UniProtKB-SubCell"/>
</dbReference>
<dbReference type="Pfam" id="PF01083">
    <property type="entry name" value="Cutinase"/>
    <property type="match status" value="1"/>
</dbReference>
<comment type="catalytic activity">
    <reaction evidence="9 12">
        <text>cutin + H2O = cutin monomers.</text>
        <dbReference type="EC" id="3.1.1.74"/>
    </reaction>
</comment>
<feature type="disulfide bond" evidence="11">
    <location>
        <begin position="168"/>
        <end position="175"/>
    </location>
</feature>
<evidence type="ECO:0000256" key="4">
    <source>
        <dbReference type="ARBA" id="ARBA00022487"/>
    </source>
</evidence>
<protein>
    <recommendedName>
        <fullName evidence="3 12">Cutinase</fullName>
        <ecNumber evidence="3 12">3.1.1.74</ecNumber>
    </recommendedName>
</protein>
<dbReference type="InterPro" id="IPR043580">
    <property type="entry name" value="CUTINASE_1"/>
</dbReference>
<dbReference type="InterPro" id="IPR011150">
    <property type="entry name" value="Cutinase_monf"/>
</dbReference>
<evidence type="ECO:0000256" key="8">
    <source>
        <dbReference type="ARBA" id="ARBA00023157"/>
    </source>
</evidence>
<dbReference type="SUPFAM" id="SSF53474">
    <property type="entry name" value="alpha/beta-Hydrolases"/>
    <property type="match status" value="1"/>
</dbReference>
<dbReference type="EC" id="3.1.1.74" evidence="3 12"/>
<feature type="active site" evidence="10">
    <location>
        <position position="172"/>
    </location>
</feature>
<evidence type="ECO:0000256" key="9">
    <source>
        <dbReference type="ARBA" id="ARBA00034045"/>
    </source>
</evidence>
<dbReference type="PROSITE" id="PS00155">
    <property type="entry name" value="CUTINASE_1"/>
    <property type="match status" value="1"/>
</dbReference>
<dbReference type="InterPro" id="IPR029058">
    <property type="entry name" value="AB_hydrolase_fold"/>
</dbReference>
<organism evidence="13 14">
    <name type="scientific">Leucocoprinus leucothites</name>
    <dbReference type="NCBI Taxonomy" id="201217"/>
    <lineage>
        <taxon>Eukaryota</taxon>
        <taxon>Fungi</taxon>
        <taxon>Dikarya</taxon>
        <taxon>Basidiomycota</taxon>
        <taxon>Agaricomycotina</taxon>
        <taxon>Agaricomycetes</taxon>
        <taxon>Agaricomycetidae</taxon>
        <taxon>Agaricales</taxon>
        <taxon>Agaricineae</taxon>
        <taxon>Agaricaceae</taxon>
        <taxon>Leucocoprinus</taxon>
    </lineage>
</organism>
<comment type="similarity">
    <text evidence="2 12">Belongs to the cutinase family.</text>
</comment>
<dbReference type="Proteomes" id="UP000559027">
    <property type="component" value="Unassembled WGS sequence"/>
</dbReference>
<feature type="signal peptide" evidence="12">
    <location>
        <begin position="1"/>
        <end position="18"/>
    </location>
</feature>
<keyword evidence="4 12" id="KW-0719">Serine esterase</keyword>
<reference evidence="13 14" key="1">
    <citation type="journal article" date="2020" name="ISME J.">
        <title>Uncovering the hidden diversity of litter-decomposition mechanisms in mushroom-forming fungi.</title>
        <authorList>
            <person name="Floudas D."/>
            <person name="Bentzer J."/>
            <person name="Ahren D."/>
            <person name="Johansson T."/>
            <person name="Persson P."/>
            <person name="Tunlid A."/>
        </authorList>
    </citation>
    <scope>NUCLEOTIDE SEQUENCE [LARGE SCALE GENOMIC DNA]</scope>
    <source>
        <strain evidence="13 14">CBS 146.42</strain>
    </source>
</reference>
<dbReference type="Gene3D" id="3.40.50.1820">
    <property type="entry name" value="alpha/beta hydrolase"/>
    <property type="match status" value="1"/>
</dbReference>
<comment type="function">
    <text evidence="12">Catalyzes the hydrolysis of complex carboxylic polyesters found in the cell wall of plants. Degrades cutin, a macromolecule that forms the structure of the plant cuticle.</text>
</comment>
<comment type="caution">
    <text evidence="13">The sequence shown here is derived from an EMBL/GenBank/DDBJ whole genome shotgun (WGS) entry which is preliminary data.</text>
</comment>
<evidence type="ECO:0000313" key="13">
    <source>
        <dbReference type="EMBL" id="KAF5355762.1"/>
    </source>
</evidence>
<dbReference type="PANTHER" id="PTHR48250:SF3">
    <property type="entry name" value="CUTINASE 1-RELATED"/>
    <property type="match status" value="1"/>
</dbReference>
<proteinExistence type="inferred from homology"/>
<feature type="chain" id="PRO_5034805355" description="Cutinase" evidence="12">
    <location>
        <begin position="19"/>
        <end position="203"/>
    </location>
</feature>
<evidence type="ECO:0000256" key="6">
    <source>
        <dbReference type="ARBA" id="ARBA00022729"/>
    </source>
</evidence>
<evidence type="ECO:0000256" key="5">
    <source>
        <dbReference type="ARBA" id="ARBA00022525"/>
    </source>
</evidence>
<dbReference type="InterPro" id="IPR000675">
    <property type="entry name" value="Cutinase/axe"/>
</dbReference>
<keyword evidence="14" id="KW-1185">Reference proteome</keyword>
<feature type="active site" description="Nucleophile" evidence="10">
    <location>
        <position position="120"/>
    </location>
</feature>
<dbReference type="OrthoDB" id="3225429at2759"/>
<accession>A0A8H5DBA9</accession>
<sequence>MFAKSLLSISLLALSALAAPTPDTELESRQACADVFVFFARGTTETPTLGTVVGPGFSSNLGAKLAARGMSLSFQGVPYPATIGGYLAGGDEGGANTMAASVTSAASRCPNSAIVISGYSQGAQVTHKAAARLSSSVVNRVNAAVTFGDPDQHDAYPGVINSRKLIFCNDGDLICLGQPIVLAPHLAYGANVGEAADFVVAHV</sequence>
<evidence type="ECO:0000256" key="3">
    <source>
        <dbReference type="ARBA" id="ARBA00013095"/>
    </source>
</evidence>
<evidence type="ECO:0000256" key="10">
    <source>
        <dbReference type="PIRSR" id="PIRSR611150-1"/>
    </source>
</evidence>
<evidence type="ECO:0000256" key="12">
    <source>
        <dbReference type="RuleBase" id="RU361263"/>
    </source>
</evidence>
<evidence type="ECO:0000256" key="1">
    <source>
        <dbReference type="ARBA" id="ARBA00004613"/>
    </source>
</evidence>
<dbReference type="PRINTS" id="PR00129">
    <property type="entry name" value="CUTINASE"/>
</dbReference>
<name>A0A8H5DBA9_9AGAR</name>
<feature type="disulfide bond" evidence="11">
    <location>
        <begin position="32"/>
        <end position="109"/>
    </location>
</feature>
<dbReference type="PANTHER" id="PTHR48250">
    <property type="entry name" value="CUTINASE 2-RELATED"/>
    <property type="match status" value="1"/>
</dbReference>
<evidence type="ECO:0000256" key="11">
    <source>
        <dbReference type="PIRSR" id="PIRSR611150-2"/>
    </source>
</evidence>
<dbReference type="GO" id="GO:0016052">
    <property type="term" value="P:carbohydrate catabolic process"/>
    <property type="evidence" value="ECO:0007669"/>
    <property type="project" value="TreeGrafter"/>
</dbReference>
<comment type="subcellular location">
    <subcellularLocation>
        <location evidence="1 12">Secreted</location>
    </subcellularLocation>
</comment>
<dbReference type="GO" id="GO:0050525">
    <property type="term" value="F:cutinase activity"/>
    <property type="evidence" value="ECO:0007669"/>
    <property type="project" value="UniProtKB-UniRule"/>
</dbReference>
<dbReference type="SMART" id="SM01110">
    <property type="entry name" value="Cutinase"/>
    <property type="match status" value="1"/>
</dbReference>
<evidence type="ECO:0000256" key="2">
    <source>
        <dbReference type="ARBA" id="ARBA00007534"/>
    </source>
</evidence>
<keyword evidence="6 12" id="KW-0732">Signal</keyword>
<keyword evidence="7 12" id="KW-0378">Hydrolase</keyword>
<evidence type="ECO:0000256" key="7">
    <source>
        <dbReference type="ARBA" id="ARBA00022801"/>
    </source>
</evidence>
<dbReference type="AlphaFoldDB" id="A0A8H5DBA9"/>
<keyword evidence="5 12" id="KW-0964">Secreted</keyword>
<evidence type="ECO:0000313" key="14">
    <source>
        <dbReference type="Proteomes" id="UP000559027"/>
    </source>
</evidence>
<dbReference type="EMBL" id="JAACJO010000007">
    <property type="protein sequence ID" value="KAF5355762.1"/>
    <property type="molecule type" value="Genomic_DNA"/>
</dbReference>
<keyword evidence="8 11" id="KW-1015">Disulfide bond</keyword>